<comment type="subcellular location">
    <subcellularLocation>
        <location evidence="2">Cell membrane</location>
        <topology evidence="2">Multi-pass membrane protein</topology>
    </subcellularLocation>
</comment>
<accession>A0A7V1LJX4</accession>
<dbReference type="EMBL" id="DRLD01000044">
    <property type="protein sequence ID" value="HED09369.1"/>
    <property type="molecule type" value="Genomic_DNA"/>
</dbReference>
<keyword evidence="13 24" id="KW-1133">Transmembrane helix</keyword>
<feature type="transmembrane region" description="Helical" evidence="24">
    <location>
        <begin position="55"/>
        <end position="74"/>
    </location>
</feature>
<evidence type="ECO:0000256" key="22">
    <source>
        <dbReference type="ARBA" id="ARBA00032743"/>
    </source>
</evidence>
<keyword evidence="8" id="KW-1003">Cell membrane</keyword>
<evidence type="ECO:0000256" key="12">
    <source>
        <dbReference type="ARBA" id="ARBA00022695"/>
    </source>
</evidence>
<gene>
    <name evidence="25" type="ORF">ENJ10_01650</name>
</gene>
<evidence type="ECO:0000256" key="1">
    <source>
        <dbReference type="ARBA" id="ARBA00001698"/>
    </source>
</evidence>
<dbReference type="GO" id="GO:0016024">
    <property type="term" value="P:CDP-diacylglycerol biosynthetic process"/>
    <property type="evidence" value="ECO:0007669"/>
    <property type="project" value="TreeGrafter"/>
</dbReference>
<evidence type="ECO:0000256" key="9">
    <source>
        <dbReference type="ARBA" id="ARBA00022516"/>
    </source>
</evidence>
<evidence type="ECO:0000256" key="11">
    <source>
        <dbReference type="ARBA" id="ARBA00022692"/>
    </source>
</evidence>
<dbReference type="GO" id="GO:0004605">
    <property type="term" value="F:phosphatidate cytidylyltransferase activity"/>
    <property type="evidence" value="ECO:0007669"/>
    <property type="project" value="UniProtKB-EC"/>
</dbReference>
<evidence type="ECO:0000256" key="4">
    <source>
        <dbReference type="ARBA" id="ARBA00005189"/>
    </source>
</evidence>
<comment type="similarity">
    <text evidence="5">Belongs to the CDS family.</text>
</comment>
<evidence type="ECO:0000256" key="5">
    <source>
        <dbReference type="ARBA" id="ARBA00010185"/>
    </source>
</evidence>
<comment type="caution">
    <text evidence="25">The sequence shown here is derived from an EMBL/GenBank/DDBJ whole genome shotgun (WGS) entry which is preliminary data.</text>
</comment>
<keyword evidence="15 24" id="KW-0472">Membrane</keyword>
<feature type="transmembrane region" description="Helical" evidence="24">
    <location>
        <begin position="103"/>
        <end position="121"/>
    </location>
</feature>
<keyword evidence="12 25" id="KW-0548">Nucleotidyltransferase</keyword>
<name>A0A7V1LJX4_CALAY</name>
<comment type="pathway">
    <text evidence="4">Lipid metabolism.</text>
</comment>
<evidence type="ECO:0000256" key="3">
    <source>
        <dbReference type="ARBA" id="ARBA00005119"/>
    </source>
</evidence>
<keyword evidence="17" id="KW-1208">Phospholipid metabolism</keyword>
<dbReference type="EC" id="2.7.7.41" evidence="6"/>
<evidence type="ECO:0000256" key="23">
    <source>
        <dbReference type="ARBA" id="ARBA00033406"/>
    </source>
</evidence>
<evidence type="ECO:0000256" key="2">
    <source>
        <dbReference type="ARBA" id="ARBA00004651"/>
    </source>
</evidence>
<evidence type="ECO:0000256" key="8">
    <source>
        <dbReference type="ARBA" id="ARBA00022475"/>
    </source>
</evidence>
<protein>
    <recommendedName>
        <fullName evidence="7">Phosphatidate cytidylyltransferase</fullName>
        <ecNumber evidence="6">2.7.7.41</ecNumber>
    </recommendedName>
    <alternativeName>
        <fullName evidence="20">CDP-DAG synthase</fullName>
    </alternativeName>
    <alternativeName>
        <fullName evidence="22">CDP-DG synthase</fullName>
    </alternativeName>
    <alternativeName>
        <fullName evidence="18">CDP-diacylglycerol synthase</fullName>
    </alternativeName>
    <alternativeName>
        <fullName evidence="21">CDP-diglyceride pyrophosphorylase</fullName>
    </alternativeName>
    <alternativeName>
        <fullName evidence="23">CDP-diglyceride synthase</fullName>
    </alternativeName>
    <alternativeName>
        <fullName evidence="19">CTP:phosphatidate cytidylyltransferase</fullName>
    </alternativeName>
</protein>
<evidence type="ECO:0000256" key="15">
    <source>
        <dbReference type="ARBA" id="ARBA00023136"/>
    </source>
</evidence>
<dbReference type="Pfam" id="PF01148">
    <property type="entry name" value="CTP_transf_1"/>
    <property type="match status" value="1"/>
</dbReference>
<organism evidence="25">
    <name type="scientific">Caldithrix abyssi</name>
    <dbReference type="NCBI Taxonomy" id="187145"/>
    <lineage>
        <taxon>Bacteria</taxon>
        <taxon>Pseudomonadati</taxon>
        <taxon>Calditrichota</taxon>
        <taxon>Calditrichia</taxon>
        <taxon>Calditrichales</taxon>
        <taxon>Calditrichaceae</taxon>
        <taxon>Caldithrix</taxon>
    </lineage>
</organism>
<evidence type="ECO:0000256" key="17">
    <source>
        <dbReference type="ARBA" id="ARBA00023264"/>
    </source>
</evidence>
<evidence type="ECO:0000256" key="21">
    <source>
        <dbReference type="ARBA" id="ARBA00032396"/>
    </source>
</evidence>
<dbReference type="PANTHER" id="PTHR46382:SF1">
    <property type="entry name" value="PHOSPHATIDATE CYTIDYLYLTRANSFERASE"/>
    <property type="match status" value="1"/>
</dbReference>
<feature type="transmembrane region" description="Helical" evidence="24">
    <location>
        <begin position="128"/>
        <end position="151"/>
    </location>
</feature>
<feature type="transmembrane region" description="Helical" evidence="24">
    <location>
        <begin position="30"/>
        <end position="49"/>
    </location>
</feature>
<evidence type="ECO:0000256" key="14">
    <source>
        <dbReference type="ARBA" id="ARBA00023098"/>
    </source>
</evidence>
<evidence type="ECO:0000256" key="7">
    <source>
        <dbReference type="ARBA" id="ARBA00019373"/>
    </source>
</evidence>
<evidence type="ECO:0000256" key="18">
    <source>
        <dbReference type="ARBA" id="ARBA00029893"/>
    </source>
</evidence>
<evidence type="ECO:0000256" key="16">
    <source>
        <dbReference type="ARBA" id="ARBA00023209"/>
    </source>
</evidence>
<sequence length="294" mass="32568">MRPSVKSILKICTIAGISAIKYWKNNMKELWSRILVAVAGIPVLIFLIWQGSWYFFFLTAVIGLAGQWEIYRMIRQKEARAFALPGYALTLLLMLYVMQPSSVLAVVMLLVLQFVLLSEMFRNKASALLNVGATLTGVIYPGMLAAALLWLRIDGAERGIAHPAAYILTVFVAIWANDTFAYFTGKAFGRHKLFERVSPKKSIEGLIGGIAGTFVVFFTVHYTQWFPLGLAEAFFNSLIVGLIGPAGDLVESWFKRDSGLKDSSQLLAGHGGILDRFDSLLFVAPFLVALYSLI</sequence>
<evidence type="ECO:0000256" key="13">
    <source>
        <dbReference type="ARBA" id="ARBA00022989"/>
    </source>
</evidence>
<keyword evidence="11 24" id="KW-0812">Transmembrane</keyword>
<keyword evidence="14" id="KW-0443">Lipid metabolism</keyword>
<evidence type="ECO:0000256" key="20">
    <source>
        <dbReference type="ARBA" id="ARBA00032253"/>
    </source>
</evidence>
<comment type="catalytic activity">
    <reaction evidence="1">
        <text>a 1,2-diacyl-sn-glycero-3-phosphate + CTP + H(+) = a CDP-1,2-diacyl-sn-glycerol + diphosphate</text>
        <dbReference type="Rhea" id="RHEA:16229"/>
        <dbReference type="ChEBI" id="CHEBI:15378"/>
        <dbReference type="ChEBI" id="CHEBI:33019"/>
        <dbReference type="ChEBI" id="CHEBI:37563"/>
        <dbReference type="ChEBI" id="CHEBI:58332"/>
        <dbReference type="ChEBI" id="CHEBI:58608"/>
        <dbReference type="EC" id="2.7.7.41"/>
    </reaction>
</comment>
<dbReference type="PANTHER" id="PTHR46382">
    <property type="entry name" value="PHOSPHATIDATE CYTIDYLYLTRANSFERASE"/>
    <property type="match status" value="1"/>
</dbReference>
<keyword evidence="9" id="KW-0444">Lipid biosynthesis</keyword>
<dbReference type="Proteomes" id="UP000886005">
    <property type="component" value="Unassembled WGS sequence"/>
</dbReference>
<evidence type="ECO:0000256" key="10">
    <source>
        <dbReference type="ARBA" id="ARBA00022679"/>
    </source>
</evidence>
<reference evidence="25" key="1">
    <citation type="journal article" date="2020" name="mSystems">
        <title>Genome- and Community-Level Interaction Insights into Carbon Utilization and Element Cycling Functions of Hydrothermarchaeota in Hydrothermal Sediment.</title>
        <authorList>
            <person name="Zhou Z."/>
            <person name="Liu Y."/>
            <person name="Xu W."/>
            <person name="Pan J."/>
            <person name="Luo Z.H."/>
            <person name="Li M."/>
        </authorList>
    </citation>
    <scope>NUCLEOTIDE SEQUENCE [LARGE SCALE GENOMIC DNA]</scope>
    <source>
        <strain evidence="25">HyVt-456</strain>
    </source>
</reference>
<keyword evidence="16" id="KW-0594">Phospholipid biosynthesis</keyword>
<dbReference type="AlphaFoldDB" id="A0A7V1LJX4"/>
<feature type="transmembrane region" description="Helical" evidence="24">
    <location>
        <begin position="81"/>
        <end position="97"/>
    </location>
</feature>
<comment type="pathway">
    <text evidence="3">Phospholipid metabolism; CDP-diacylglycerol biosynthesis; CDP-diacylglycerol from sn-glycerol 3-phosphate: step 3/3.</text>
</comment>
<feature type="transmembrane region" description="Helical" evidence="24">
    <location>
        <begin position="203"/>
        <end position="222"/>
    </location>
</feature>
<keyword evidence="10" id="KW-0808">Transferase</keyword>
<evidence type="ECO:0000256" key="24">
    <source>
        <dbReference type="SAM" id="Phobius"/>
    </source>
</evidence>
<evidence type="ECO:0000256" key="6">
    <source>
        <dbReference type="ARBA" id="ARBA00012487"/>
    </source>
</evidence>
<evidence type="ECO:0000313" key="25">
    <source>
        <dbReference type="EMBL" id="HED09369.1"/>
    </source>
</evidence>
<proteinExistence type="inferred from homology"/>
<dbReference type="GO" id="GO:0005886">
    <property type="term" value="C:plasma membrane"/>
    <property type="evidence" value="ECO:0007669"/>
    <property type="project" value="UniProtKB-SubCell"/>
</dbReference>
<feature type="transmembrane region" description="Helical" evidence="24">
    <location>
        <begin position="163"/>
        <end position="183"/>
    </location>
</feature>
<evidence type="ECO:0000256" key="19">
    <source>
        <dbReference type="ARBA" id="ARBA00031825"/>
    </source>
</evidence>